<dbReference type="InterPro" id="IPR008984">
    <property type="entry name" value="SMAD_FHA_dom_sf"/>
</dbReference>
<evidence type="ECO:0000256" key="10">
    <source>
        <dbReference type="SAM" id="Coils"/>
    </source>
</evidence>
<evidence type="ECO:0000313" key="13">
    <source>
        <dbReference type="EMBL" id="KAJ8942953.1"/>
    </source>
</evidence>
<dbReference type="GO" id="GO:0010975">
    <property type="term" value="P:regulation of neuron projection development"/>
    <property type="evidence" value="ECO:0007669"/>
    <property type="project" value="UniProtKB-ARBA"/>
</dbReference>
<dbReference type="Gene3D" id="6.10.250.2520">
    <property type="match status" value="1"/>
</dbReference>
<dbReference type="EMBL" id="JANEYF010002730">
    <property type="protein sequence ID" value="KAJ8942953.1"/>
    <property type="molecule type" value="Genomic_DNA"/>
</dbReference>
<feature type="region of interest" description="Disordered" evidence="11">
    <location>
        <begin position="1123"/>
        <end position="1143"/>
    </location>
</feature>
<evidence type="ECO:0000256" key="9">
    <source>
        <dbReference type="ARBA" id="ARBA00023212"/>
    </source>
</evidence>
<dbReference type="PROSITE" id="PS50003">
    <property type="entry name" value="PH_DOMAIN"/>
    <property type="match status" value="1"/>
</dbReference>
<keyword evidence="5" id="KW-0547">Nucleotide-binding</keyword>
<dbReference type="GO" id="GO:0008582">
    <property type="term" value="P:regulation of synaptic assembly at neuromuscular junction"/>
    <property type="evidence" value="ECO:0007669"/>
    <property type="project" value="UniProtKB-ARBA"/>
</dbReference>
<dbReference type="GO" id="GO:0016192">
    <property type="term" value="P:vesicle-mediated transport"/>
    <property type="evidence" value="ECO:0007669"/>
    <property type="project" value="UniProtKB-ARBA"/>
</dbReference>
<comment type="caution">
    <text evidence="13">The sequence shown here is derived from an EMBL/GenBank/DDBJ whole genome shotgun (WGS) entry which is preliminary data.</text>
</comment>
<name>A0AAV8XW34_9CUCU</name>
<keyword evidence="4" id="KW-0493">Microtubule</keyword>
<dbReference type="CDD" id="cd22705">
    <property type="entry name" value="FHA_KIF1"/>
    <property type="match status" value="1"/>
</dbReference>
<dbReference type="CDD" id="cd01233">
    <property type="entry name" value="PH_KIFIA_KIFIB"/>
    <property type="match status" value="1"/>
</dbReference>
<evidence type="ECO:0000256" key="11">
    <source>
        <dbReference type="SAM" id="MobiDB-lite"/>
    </source>
</evidence>
<organism evidence="13 14">
    <name type="scientific">Rhamnusium bicolor</name>
    <dbReference type="NCBI Taxonomy" id="1586634"/>
    <lineage>
        <taxon>Eukaryota</taxon>
        <taxon>Metazoa</taxon>
        <taxon>Ecdysozoa</taxon>
        <taxon>Arthropoda</taxon>
        <taxon>Hexapoda</taxon>
        <taxon>Insecta</taxon>
        <taxon>Pterygota</taxon>
        <taxon>Neoptera</taxon>
        <taxon>Endopterygota</taxon>
        <taxon>Coleoptera</taxon>
        <taxon>Polyphaga</taxon>
        <taxon>Cucujiformia</taxon>
        <taxon>Chrysomeloidea</taxon>
        <taxon>Cerambycidae</taxon>
        <taxon>Lepturinae</taxon>
        <taxon>Rhagiini</taxon>
        <taxon>Rhamnusium</taxon>
    </lineage>
</organism>
<evidence type="ECO:0000256" key="6">
    <source>
        <dbReference type="ARBA" id="ARBA00022840"/>
    </source>
</evidence>
<evidence type="ECO:0000256" key="8">
    <source>
        <dbReference type="ARBA" id="ARBA00023175"/>
    </source>
</evidence>
<sequence>MMLKILIGVEENNIVARNNKENQRSRSQSTTIAEEAVDQLQASEKLIAELNETWEEKLKKTEAIRVQREAVFAEMGVAVKEDGNTVGVFSPKCTPHLVNLNEDPFMSECLIYYIKEGLTRIGSAEANIPQDIQLCGSHIKSEHCVFENKDNRVTLVPLNGALIYVNGREVTEPIALKTGSRVILGKNHVFRFNHPDEAREMREKNMTPSETVDWNFAQIELLEKQGVDLKAEMEKRLMTLEEQIDALQKQVEEQSMTMSMYSSYTPEDFNNEEDIFDLRPVIDYDQDEDATIPRTIVAVEVQDVKNGATHYWSLDKLRQRLEIMRLIYNEEVPEIQSPEVGFDYTPPLLRCLSQCPPSPSSRFSLTSLIPSSEKGDVRGYLKVAVQAVMDEDNSDQVGVRQSARIAFESTPKAIIDRNIHNMEERIVEGHNNIDPIKLDELIECDADSGRGDSSVSSDLKEEDIPDHLAIGREFTFRVTVLQAVGISTEYADIFCQFNFLHRHDEAFSTEPVKNTGKGTPLGFYHVQNITVSITKSFIDYIKTQPIVFEVFGHYQQHPLHKDAKLEGNVRQPPRRMLPPSIPISQPVRSSKFGALPSPCTAHIHAKVDVLVWFEICELAPNGEYVPVVVEHSDDLPCRGLFLLHQGIQRRIRITIVHDLAAEIKWRDVRELVVGRIRNTPESEEDEDNDNSVLSLGLFPGEYLEIPGDNRVMFRFEAAWDSSLHNSPLLNRVTSQGEQIFMTISAYLELENCGRPAIITKDLSMVIYGRDARTGPRSLKHLFSGSYRNAEANRLSGVYELLLRRASEAGSPGVQRRQRRVLDTSSTYVRGEENLHGWRPRGDSLIFDHQWELEKLTRLEEVERVRHTLLLRERLGLDRALNYNKYHLEYTKSEKEVCNMVAKNNNINITANNDYCDYSEHEKELLNRCVRLIQGRHRDSTNNVKDNEVASPSDEITEMSTSMISSIMSNGSIELCSPERAALPGECAPFPPVPSSPPGPRDPELVLYVPDMEEIRISPVVARKGYLNVLEHKTHGWKKRWVAVRRPYVFIFRDEKDPVERALINLATAQVEYSEDQVATVRLPNTFSVVSKHRGYLLQTLHEKEVHDWLYAINPLLAGQIRSKSARRNPQNGNDPKEVVVNVK</sequence>
<reference evidence="13" key="1">
    <citation type="journal article" date="2023" name="Insect Mol. Biol.">
        <title>Genome sequencing provides insights into the evolution of gene families encoding plant cell wall-degrading enzymes in longhorned beetles.</title>
        <authorList>
            <person name="Shin N.R."/>
            <person name="Okamura Y."/>
            <person name="Kirsch R."/>
            <person name="Pauchet Y."/>
        </authorList>
    </citation>
    <scope>NUCLEOTIDE SEQUENCE</scope>
    <source>
        <strain evidence="13">RBIC_L_NR</strain>
    </source>
</reference>
<proteinExistence type="predicted"/>
<dbReference type="Proteomes" id="UP001162156">
    <property type="component" value="Unassembled WGS sequence"/>
</dbReference>
<keyword evidence="6" id="KW-0067">ATP-binding</keyword>
<dbReference type="GO" id="GO:1904115">
    <property type="term" value="C:axon cytoplasm"/>
    <property type="evidence" value="ECO:0007669"/>
    <property type="project" value="GOC"/>
</dbReference>
<feature type="domain" description="PH" evidence="12">
    <location>
        <begin position="1019"/>
        <end position="1117"/>
    </location>
</feature>
<accession>A0AAV8XW34</accession>
<dbReference type="Pfam" id="PF16183">
    <property type="entry name" value="Kinesin_assoc"/>
    <property type="match status" value="1"/>
</dbReference>
<dbReference type="InterPro" id="IPR011993">
    <property type="entry name" value="PH-like_dom_sf"/>
</dbReference>
<dbReference type="Pfam" id="PF00169">
    <property type="entry name" value="PH"/>
    <property type="match status" value="1"/>
</dbReference>
<keyword evidence="3" id="KW-0963">Cytoplasm</keyword>
<dbReference type="GO" id="GO:0048490">
    <property type="term" value="P:anterograde synaptic vesicle transport"/>
    <property type="evidence" value="ECO:0007669"/>
    <property type="project" value="UniProtKB-ARBA"/>
</dbReference>
<dbReference type="PANTHER" id="PTHR47117:SF10">
    <property type="entry name" value="KINESIN-LIKE PROTEIN KIF1B"/>
    <property type="match status" value="1"/>
</dbReference>
<evidence type="ECO:0000256" key="2">
    <source>
        <dbReference type="ARBA" id="ARBA00020751"/>
    </source>
</evidence>
<evidence type="ECO:0000256" key="3">
    <source>
        <dbReference type="ARBA" id="ARBA00022490"/>
    </source>
</evidence>
<dbReference type="InterPro" id="IPR000253">
    <property type="entry name" value="FHA_dom"/>
</dbReference>
<dbReference type="Gene3D" id="2.60.200.20">
    <property type="match status" value="1"/>
</dbReference>
<dbReference type="Pfam" id="PF12473">
    <property type="entry name" value="DUF3694"/>
    <property type="match status" value="1"/>
</dbReference>
<dbReference type="InterPro" id="IPR049780">
    <property type="entry name" value="PH_KIFIA_KIFIB"/>
</dbReference>
<dbReference type="GO" id="GO:0005524">
    <property type="term" value="F:ATP binding"/>
    <property type="evidence" value="ECO:0007669"/>
    <property type="project" value="UniProtKB-KW"/>
</dbReference>
<evidence type="ECO:0000256" key="5">
    <source>
        <dbReference type="ARBA" id="ARBA00022741"/>
    </source>
</evidence>
<dbReference type="InterPro" id="IPR032405">
    <property type="entry name" value="Kinesin_assoc"/>
</dbReference>
<dbReference type="SUPFAM" id="SSF49879">
    <property type="entry name" value="SMAD/FHA domain"/>
    <property type="match status" value="1"/>
</dbReference>
<keyword evidence="14" id="KW-1185">Reference proteome</keyword>
<dbReference type="FunFam" id="2.30.29.30:FF:000204">
    <property type="entry name" value="kinesin-like protein unc-104 isoform X6"/>
    <property type="match status" value="1"/>
</dbReference>
<gene>
    <name evidence="13" type="ORF">NQ314_009866</name>
</gene>
<dbReference type="GO" id="GO:0040012">
    <property type="term" value="P:regulation of locomotion"/>
    <property type="evidence" value="ECO:0007669"/>
    <property type="project" value="UniProtKB-ARBA"/>
</dbReference>
<dbReference type="GO" id="GO:0051222">
    <property type="term" value="P:positive regulation of protein transport"/>
    <property type="evidence" value="ECO:0007669"/>
    <property type="project" value="UniProtKB-ARBA"/>
</dbReference>
<evidence type="ECO:0000256" key="4">
    <source>
        <dbReference type="ARBA" id="ARBA00022701"/>
    </source>
</evidence>
<feature type="coiled-coil region" evidence="10">
    <location>
        <begin position="230"/>
        <end position="257"/>
    </location>
</feature>
<evidence type="ECO:0000259" key="12">
    <source>
        <dbReference type="PROSITE" id="PS50003"/>
    </source>
</evidence>
<dbReference type="InterPro" id="IPR022164">
    <property type="entry name" value="Kinesin-like"/>
</dbReference>
<evidence type="ECO:0000256" key="1">
    <source>
        <dbReference type="ARBA" id="ARBA00004245"/>
    </source>
</evidence>
<dbReference type="PANTHER" id="PTHR47117">
    <property type="entry name" value="STAR-RELATED LIPID TRANSFER PROTEIN 9"/>
    <property type="match status" value="1"/>
</dbReference>
<evidence type="ECO:0000256" key="7">
    <source>
        <dbReference type="ARBA" id="ARBA00023054"/>
    </source>
</evidence>
<dbReference type="GO" id="GO:0005874">
    <property type="term" value="C:microtubule"/>
    <property type="evidence" value="ECO:0007669"/>
    <property type="project" value="UniProtKB-KW"/>
</dbReference>
<comment type="subcellular location">
    <subcellularLocation>
        <location evidence="1">Cytoplasm</location>
        <location evidence="1">Cytoskeleton</location>
    </subcellularLocation>
</comment>
<dbReference type="GO" id="GO:0030425">
    <property type="term" value="C:dendrite"/>
    <property type="evidence" value="ECO:0007669"/>
    <property type="project" value="UniProtKB-ARBA"/>
</dbReference>
<dbReference type="GO" id="GO:0051960">
    <property type="term" value="P:regulation of nervous system development"/>
    <property type="evidence" value="ECO:0007669"/>
    <property type="project" value="UniProtKB-ARBA"/>
</dbReference>
<dbReference type="Gene3D" id="2.30.29.30">
    <property type="entry name" value="Pleckstrin-homology domain (PH domain)/Phosphotyrosine-binding domain (PTB)"/>
    <property type="match status" value="1"/>
</dbReference>
<dbReference type="GO" id="GO:0098793">
    <property type="term" value="C:presynapse"/>
    <property type="evidence" value="ECO:0007669"/>
    <property type="project" value="UniProtKB-ARBA"/>
</dbReference>
<protein>
    <recommendedName>
        <fullName evidence="2">Kinesin-like protein unc-104</fullName>
    </recommendedName>
</protein>
<keyword evidence="7 10" id="KW-0175">Coiled coil</keyword>
<keyword evidence="9" id="KW-0206">Cytoskeleton</keyword>
<dbReference type="InterPro" id="IPR001849">
    <property type="entry name" value="PH_domain"/>
</dbReference>
<evidence type="ECO:0000313" key="14">
    <source>
        <dbReference type="Proteomes" id="UP001162156"/>
    </source>
</evidence>
<dbReference type="AlphaFoldDB" id="A0AAV8XW34"/>
<keyword evidence="8" id="KW-0505">Motor protein</keyword>
<dbReference type="Pfam" id="PF00498">
    <property type="entry name" value="FHA"/>
    <property type="match status" value="1"/>
</dbReference>
<dbReference type="SMART" id="SM00233">
    <property type="entry name" value="PH"/>
    <property type="match status" value="1"/>
</dbReference>
<dbReference type="SUPFAM" id="SSF50729">
    <property type="entry name" value="PH domain-like"/>
    <property type="match status" value="1"/>
</dbReference>
<dbReference type="GO" id="GO:0021700">
    <property type="term" value="P:developmental maturation"/>
    <property type="evidence" value="ECO:0007669"/>
    <property type="project" value="UniProtKB-ARBA"/>
</dbReference>
<dbReference type="FunFam" id="2.60.200.20:FF:000001">
    <property type="entry name" value="Kinesin family member 1B"/>
    <property type="match status" value="1"/>
</dbReference>